<organism evidence="2 3">
    <name type="scientific">Sphaerulina musiva (strain SO2202)</name>
    <name type="common">Poplar stem canker fungus</name>
    <name type="synonym">Septoria musiva</name>
    <dbReference type="NCBI Taxonomy" id="692275"/>
    <lineage>
        <taxon>Eukaryota</taxon>
        <taxon>Fungi</taxon>
        <taxon>Dikarya</taxon>
        <taxon>Ascomycota</taxon>
        <taxon>Pezizomycotina</taxon>
        <taxon>Dothideomycetes</taxon>
        <taxon>Dothideomycetidae</taxon>
        <taxon>Mycosphaerellales</taxon>
        <taxon>Mycosphaerellaceae</taxon>
        <taxon>Sphaerulina</taxon>
    </lineage>
</organism>
<accession>N1QN97</accession>
<proteinExistence type="predicted"/>
<feature type="region of interest" description="Disordered" evidence="1">
    <location>
        <begin position="234"/>
        <end position="301"/>
    </location>
</feature>
<dbReference type="EMBL" id="KB456260">
    <property type="protein sequence ID" value="EMF17603.1"/>
    <property type="molecule type" value="Genomic_DNA"/>
</dbReference>
<feature type="compositionally biased region" description="Low complexity" evidence="1">
    <location>
        <begin position="248"/>
        <end position="261"/>
    </location>
</feature>
<reference evidence="2 3" key="1">
    <citation type="journal article" date="2012" name="PLoS Pathog.">
        <title>Diverse lifestyles and strategies of plant pathogenesis encoded in the genomes of eighteen Dothideomycetes fungi.</title>
        <authorList>
            <person name="Ohm R.A."/>
            <person name="Feau N."/>
            <person name="Henrissat B."/>
            <person name="Schoch C.L."/>
            <person name="Horwitz B.A."/>
            <person name="Barry K.W."/>
            <person name="Condon B.J."/>
            <person name="Copeland A.C."/>
            <person name="Dhillon B."/>
            <person name="Glaser F."/>
            <person name="Hesse C.N."/>
            <person name="Kosti I."/>
            <person name="LaButti K."/>
            <person name="Lindquist E.A."/>
            <person name="Lucas S."/>
            <person name="Salamov A.A."/>
            <person name="Bradshaw R.E."/>
            <person name="Ciuffetti L."/>
            <person name="Hamelin R.C."/>
            <person name="Kema G.H.J."/>
            <person name="Lawrence C."/>
            <person name="Scott J.A."/>
            <person name="Spatafora J.W."/>
            <person name="Turgeon B.G."/>
            <person name="de Wit P.J.G.M."/>
            <person name="Zhong S."/>
            <person name="Goodwin S.B."/>
            <person name="Grigoriev I.V."/>
        </authorList>
    </citation>
    <scope>NUCLEOTIDE SEQUENCE [LARGE SCALE GENOMIC DNA]</scope>
    <source>
        <strain evidence="2 3">SO2202</strain>
    </source>
</reference>
<dbReference type="RefSeq" id="XP_016765724.1">
    <property type="nucleotide sequence ID" value="XM_016901041.1"/>
</dbReference>
<dbReference type="AlphaFoldDB" id="N1QN97"/>
<evidence type="ECO:0000313" key="2">
    <source>
        <dbReference type="EMBL" id="EMF17603.1"/>
    </source>
</evidence>
<dbReference type="HOGENOM" id="CLU_924915_0_0_1"/>
<feature type="compositionally biased region" description="Polar residues" evidence="1">
    <location>
        <begin position="278"/>
        <end position="289"/>
    </location>
</feature>
<evidence type="ECO:0000313" key="3">
    <source>
        <dbReference type="Proteomes" id="UP000016931"/>
    </source>
</evidence>
<gene>
    <name evidence="2" type="ORF">SEPMUDRAFT_113592</name>
</gene>
<feature type="region of interest" description="Disordered" evidence="1">
    <location>
        <begin position="25"/>
        <end position="44"/>
    </location>
</feature>
<feature type="compositionally biased region" description="Polar residues" evidence="1">
    <location>
        <begin position="202"/>
        <end position="216"/>
    </location>
</feature>
<feature type="region of interest" description="Disordered" evidence="1">
    <location>
        <begin position="178"/>
        <end position="218"/>
    </location>
</feature>
<dbReference type="Proteomes" id="UP000016931">
    <property type="component" value="Unassembled WGS sequence"/>
</dbReference>
<sequence length="301" mass="32494">MADLSSPNRIPFIIRPAMVSRSGQLGDLVAGSTPDDKQASGYRGPPIGYSCKKVVHEDDHEEIFGREGGARGIYKVNCLAGGCARCAGYMGSMVSITQLSTPHPPLLVPQVDPPEPAPPPKPAIVPLRIRARDLNASAQPFIHPAIPSKPTKAELKAQLVERQANIEKELEALRAKAAPRASRSSITSRYNHGTGEAFGPRTLNNKKPPQTTTVQQPLVHRRRLALRYGEQITKNFAGAPPPTPASTPPTATTPLLITSTAFQSEPLDYNTDHHRHGSSSSANTRTTADLQFRPPPRRVGQ</sequence>
<evidence type="ECO:0000256" key="1">
    <source>
        <dbReference type="SAM" id="MobiDB-lite"/>
    </source>
</evidence>
<keyword evidence="3" id="KW-1185">Reference proteome</keyword>
<dbReference type="GeneID" id="27898178"/>
<name>N1QN97_SPHMS</name>
<protein>
    <submittedName>
        <fullName evidence="2">Uncharacterized protein</fullName>
    </submittedName>
</protein>